<evidence type="ECO:0000313" key="2">
    <source>
        <dbReference type="Proteomes" id="UP000559027"/>
    </source>
</evidence>
<evidence type="ECO:0000313" key="1">
    <source>
        <dbReference type="EMBL" id="KAF5360688.1"/>
    </source>
</evidence>
<gene>
    <name evidence="1" type="ORF">D9756_004860</name>
</gene>
<dbReference type="OrthoDB" id="3138711at2759"/>
<organism evidence="1 2">
    <name type="scientific">Leucocoprinus leucothites</name>
    <dbReference type="NCBI Taxonomy" id="201217"/>
    <lineage>
        <taxon>Eukaryota</taxon>
        <taxon>Fungi</taxon>
        <taxon>Dikarya</taxon>
        <taxon>Basidiomycota</taxon>
        <taxon>Agaricomycotina</taxon>
        <taxon>Agaricomycetes</taxon>
        <taxon>Agaricomycetidae</taxon>
        <taxon>Agaricales</taxon>
        <taxon>Agaricineae</taxon>
        <taxon>Agaricaceae</taxon>
        <taxon>Leucocoprinus</taxon>
    </lineage>
</organism>
<protein>
    <submittedName>
        <fullName evidence="1">Uncharacterized protein</fullName>
    </submittedName>
</protein>
<accession>A0A8H5G9A8</accession>
<dbReference type="Proteomes" id="UP000559027">
    <property type="component" value="Unassembled WGS sequence"/>
</dbReference>
<comment type="caution">
    <text evidence="1">The sequence shown here is derived from an EMBL/GenBank/DDBJ whole genome shotgun (WGS) entry which is preliminary data.</text>
</comment>
<dbReference type="AlphaFoldDB" id="A0A8H5G9A8"/>
<reference evidence="1 2" key="1">
    <citation type="journal article" date="2020" name="ISME J.">
        <title>Uncovering the hidden diversity of litter-decomposition mechanisms in mushroom-forming fungi.</title>
        <authorList>
            <person name="Floudas D."/>
            <person name="Bentzer J."/>
            <person name="Ahren D."/>
            <person name="Johansson T."/>
            <person name="Persson P."/>
            <person name="Tunlid A."/>
        </authorList>
    </citation>
    <scope>NUCLEOTIDE SEQUENCE [LARGE SCALE GENOMIC DNA]</scope>
    <source>
        <strain evidence="1 2">CBS 146.42</strain>
    </source>
</reference>
<keyword evidence="2" id="KW-1185">Reference proteome</keyword>
<dbReference type="EMBL" id="JAACJO010000003">
    <property type="protein sequence ID" value="KAF5360688.1"/>
    <property type="molecule type" value="Genomic_DNA"/>
</dbReference>
<name>A0A8H5G9A8_9AGAR</name>
<sequence length="635" mass="73365">MVQVVNDHPRLVRPIELLQQPPPFSSPVLSEPNSFFTPSKMLRQELKNRLLYPVPEKKTIPALKNLSWHLRVLHRIPVAWSSAVVTQDHIYSLSSYYLAFLKPIPILFNRLNTDSEHAQGPGVQVLKCDLLPSLPGLTIVHFPADPQVYQCDPPVAIFLDSFQLPEHISEFIHSAILQDIIESVWVLKPNARLIISDLSSVVIVHPPDKDGVPYECLRLKSNPEYHRVIIAAYLLLSLTRQDDPVSGSYFSMPVDFIEMPIPLGAPLPDTVPMLPDDFVFSEFHKHSDFDYYMLVNDPRRAEQFLRWKMHQFDSQPLDIAHHRQILPAVTRGLEKSLQEFRPLYTEPIPTRTKQYLREITRPTTIPEPLTRRLESSTSFSVVILDDMTLPCNLRQICRSYTCALDTIDDQPLDSDSQMKFFLRLFDDRFVDFIEPDESFHWGLWWLRWITAEDFARREDAAYKHLFKLPDGTTVYGCLTEYIDAPQLSETVIHSLSDDHKKGLIRSCREAVRILQNSHVSSPSTWNPSTILCRKDETSALGVSCVLTDFSEASLHIDPDPWRFFMIDDFGWCLRHVLTDHSKFGFPSEEFVESVFGRREDWDCFRISSKEGELTRPLDPWEHIYLQLCNVEDAGK</sequence>
<proteinExistence type="predicted"/>